<sequence>MKTIKKFKILEIGTYNVEEPNFCGFCSFCSPIWGKKVLTK</sequence>
<dbReference type="KEGG" id="mpz:Marpi_0927"/>
<dbReference type="RefSeq" id="WP_014296413.1">
    <property type="nucleotide sequence ID" value="NC_016751.1"/>
</dbReference>
<gene>
    <name evidence="1" type="ordered locus">Marpi_0927</name>
</gene>
<dbReference type="HOGENOM" id="CLU_3292174_0_0_0"/>
<evidence type="ECO:0000313" key="2">
    <source>
        <dbReference type="Proteomes" id="UP000007161"/>
    </source>
</evidence>
<dbReference type="Proteomes" id="UP000007161">
    <property type="component" value="Chromosome"/>
</dbReference>
<reference evidence="1 2" key="1">
    <citation type="journal article" date="2012" name="J. Bacteriol.">
        <title>Complete Genome Sequence of the Thermophilic, Piezophilic, Heterotrophic Bacterium Marinitoga piezophila KA3.</title>
        <authorList>
            <person name="Lucas S."/>
            <person name="Han J."/>
            <person name="Lapidus A."/>
            <person name="Cheng J.F."/>
            <person name="Goodwin L.A."/>
            <person name="Pitluck S."/>
            <person name="Peters L."/>
            <person name="Mikhailova N."/>
            <person name="Teshima H."/>
            <person name="Detter J.C."/>
            <person name="Han C."/>
            <person name="Tapia R."/>
            <person name="Land M."/>
            <person name="Hauser L."/>
            <person name="Kyrpides N.C."/>
            <person name="Ivanova N."/>
            <person name="Pagani I."/>
            <person name="Vannier P."/>
            <person name="Oger P."/>
            <person name="Bartlett D.H."/>
            <person name="Noll K.M."/>
            <person name="Woyke T."/>
            <person name="Jebbar M."/>
        </authorList>
    </citation>
    <scope>NUCLEOTIDE SEQUENCE [LARGE SCALE GENOMIC DNA]</scope>
    <source>
        <strain evidence="2">DSM 14283 / JCM 11233 / KA3</strain>
    </source>
</reference>
<protein>
    <submittedName>
        <fullName evidence="1">Uncharacterized protein</fullName>
    </submittedName>
</protein>
<evidence type="ECO:0000313" key="1">
    <source>
        <dbReference type="EMBL" id="AEX85341.1"/>
    </source>
</evidence>
<organism evidence="1 2">
    <name type="scientific">Marinitoga piezophila (strain DSM 14283 / JCM 11233 / KA3)</name>
    <dbReference type="NCBI Taxonomy" id="443254"/>
    <lineage>
        <taxon>Bacteria</taxon>
        <taxon>Thermotogati</taxon>
        <taxon>Thermotogota</taxon>
        <taxon>Thermotogae</taxon>
        <taxon>Petrotogales</taxon>
        <taxon>Petrotogaceae</taxon>
        <taxon>Marinitoga</taxon>
    </lineage>
</organism>
<accession>H2J7E9</accession>
<reference evidence="2" key="2">
    <citation type="submission" date="2012-01" db="EMBL/GenBank/DDBJ databases">
        <title>Complete sequence of chromosome of Marinitoga piezophila KA3.</title>
        <authorList>
            <person name="Lucas S."/>
            <person name="Han J."/>
            <person name="Lapidus A."/>
            <person name="Cheng J.-F."/>
            <person name="Goodwin L."/>
            <person name="Pitluck S."/>
            <person name="Peters L."/>
            <person name="Mikhailova N."/>
            <person name="Teshima H."/>
            <person name="Detter J.C."/>
            <person name="Han C."/>
            <person name="Tapia R."/>
            <person name="Land M."/>
            <person name="Hauser L."/>
            <person name="Kyrpides N."/>
            <person name="Ivanova N."/>
            <person name="Pagani I."/>
            <person name="Jebbar M."/>
            <person name="Vannier P."/>
            <person name="Oger P."/>
            <person name="Cario A."/>
            <person name="Bartlett D."/>
            <person name="Noll K.M."/>
            <person name="Woyke T."/>
        </authorList>
    </citation>
    <scope>NUCLEOTIDE SEQUENCE [LARGE SCALE GENOMIC DNA]</scope>
    <source>
        <strain evidence="2">DSM 14283 / JCM 11233 / KA3</strain>
    </source>
</reference>
<dbReference type="EMBL" id="CP003257">
    <property type="protein sequence ID" value="AEX85341.1"/>
    <property type="molecule type" value="Genomic_DNA"/>
</dbReference>
<proteinExistence type="predicted"/>
<name>H2J7E9_MARPK</name>
<keyword evidence="2" id="KW-1185">Reference proteome</keyword>
<dbReference type="AlphaFoldDB" id="H2J7E9"/>